<dbReference type="EMBL" id="QWKZ01000142">
    <property type="protein sequence ID" value="RIH81726.1"/>
    <property type="molecule type" value="Genomic_DNA"/>
</dbReference>
<feature type="domain" description="DUF1468" evidence="2">
    <location>
        <begin position="10"/>
        <end position="138"/>
    </location>
</feature>
<sequence>MDAMRVWERAAALLAVALGGLALLLSRSLPQMEGGYPGPALFPSILGVVLLLSGLGLLWQGRRARARLQGGEGLVLLALLGLALAPWLLGRLGLSPTAGLYAAAGALMLGARPGVALLTGGVVVLLVYLFFQRFLGVQG</sequence>
<keyword evidence="1" id="KW-0472">Membrane</keyword>
<dbReference type="Proteomes" id="UP000265800">
    <property type="component" value="Unassembled WGS sequence"/>
</dbReference>
<proteinExistence type="predicted"/>
<dbReference type="AlphaFoldDB" id="A0A399ED37"/>
<feature type="transmembrane region" description="Helical" evidence="1">
    <location>
        <begin position="109"/>
        <end position="131"/>
    </location>
</feature>
<evidence type="ECO:0000313" key="3">
    <source>
        <dbReference type="EMBL" id="RIH81726.1"/>
    </source>
</evidence>
<dbReference type="RefSeq" id="WP_245958997.1">
    <property type="nucleotide sequence ID" value="NZ_QWKZ01000142.1"/>
</dbReference>
<organism evidence="3 4">
    <name type="scientific">Meiothermus luteus</name>
    <dbReference type="NCBI Taxonomy" id="2026184"/>
    <lineage>
        <taxon>Bacteria</taxon>
        <taxon>Thermotogati</taxon>
        <taxon>Deinococcota</taxon>
        <taxon>Deinococci</taxon>
        <taxon>Thermales</taxon>
        <taxon>Thermaceae</taxon>
        <taxon>Meiothermus</taxon>
    </lineage>
</organism>
<accession>A0A399ED37</accession>
<keyword evidence="4" id="KW-1185">Reference proteome</keyword>
<keyword evidence="1" id="KW-1133">Transmembrane helix</keyword>
<evidence type="ECO:0000256" key="1">
    <source>
        <dbReference type="SAM" id="Phobius"/>
    </source>
</evidence>
<evidence type="ECO:0000259" key="2">
    <source>
        <dbReference type="Pfam" id="PF07331"/>
    </source>
</evidence>
<feature type="transmembrane region" description="Helical" evidence="1">
    <location>
        <begin position="71"/>
        <end position="89"/>
    </location>
</feature>
<keyword evidence="1" id="KW-0812">Transmembrane</keyword>
<feature type="transmembrane region" description="Helical" evidence="1">
    <location>
        <begin position="40"/>
        <end position="59"/>
    </location>
</feature>
<comment type="caution">
    <text evidence="3">The sequence shown here is derived from an EMBL/GenBank/DDBJ whole genome shotgun (WGS) entry which is preliminary data.</text>
</comment>
<dbReference type="InterPro" id="IPR009936">
    <property type="entry name" value="DUF1468"/>
</dbReference>
<reference evidence="3 4" key="1">
    <citation type="submission" date="2018-08" db="EMBL/GenBank/DDBJ databases">
        <title>Meiothermus luteus KCTC 52599 genome sequencing project.</title>
        <authorList>
            <person name="Da Costa M.S."/>
            <person name="Albuquerque L."/>
            <person name="Raposo P."/>
            <person name="Froufe H.J.C."/>
            <person name="Barroso C.S."/>
            <person name="Egas C."/>
        </authorList>
    </citation>
    <scope>NUCLEOTIDE SEQUENCE [LARGE SCALE GENOMIC DNA]</scope>
    <source>
        <strain evidence="3 4">KCTC 52599</strain>
    </source>
</reference>
<dbReference type="Pfam" id="PF07331">
    <property type="entry name" value="TctB"/>
    <property type="match status" value="1"/>
</dbReference>
<gene>
    <name evidence="3" type="ORF">Mlute_02711</name>
</gene>
<protein>
    <submittedName>
        <fullName evidence="3">Tripartite tricarboxylate transporter TctB family protein</fullName>
    </submittedName>
</protein>
<name>A0A399ED37_9DEIN</name>
<evidence type="ECO:0000313" key="4">
    <source>
        <dbReference type="Proteomes" id="UP000265800"/>
    </source>
</evidence>